<evidence type="ECO:0000313" key="2">
    <source>
        <dbReference type="EMBL" id="ABL97680.1"/>
    </source>
</evidence>
<keyword evidence="2" id="KW-0808">Transferase</keyword>
<reference evidence="2" key="1">
    <citation type="journal article" date="2007" name="Environ. Microbiol.">
        <title>Proteorhodopsin photosystem gene clusters exhibit co-evolutionary trends and shared ancestry among diverse marine microbial phyla.</title>
        <authorList>
            <person name="McCarren J."/>
            <person name="Delong E.F."/>
        </authorList>
    </citation>
    <scope>NUCLEOTIDE SEQUENCE</scope>
</reference>
<dbReference type="PROSITE" id="PS51186">
    <property type="entry name" value="GNAT"/>
    <property type="match status" value="1"/>
</dbReference>
<dbReference type="InterPro" id="IPR016181">
    <property type="entry name" value="Acyl_CoA_acyltransferase"/>
</dbReference>
<dbReference type="InterPro" id="IPR000182">
    <property type="entry name" value="GNAT_dom"/>
</dbReference>
<gene>
    <name evidence="2" type="ORF">MBMO_EB0-39H12.0056</name>
</gene>
<proteinExistence type="predicted"/>
<accession>A4GHW9</accession>
<dbReference type="Pfam" id="PF00583">
    <property type="entry name" value="Acetyltransf_1"/>
    <property type="match status" value="1"/>
</dbReference>
<dbReference type="EMBL" id="EF089399">
    <property type="protein sequence ID" value="ABL97680.1"/>
    <property type="molecule type" value="Genomic_DNA"/>
</dbReference>
<dbReference type="AlphaFoldDB" id="A4GHW9"/>
<name>A4GHW9_9BACT</name>
<sequence length="162" mass="18663">MYKLELLDSPLSSSDLDEIWNINQENIPEVGNVPDLERMNALIQWSSHVMVARDQEIAGFIILMRENQAYDSLNYEFYNSQNSPFLYVDRIAIKDGHRRNGLGKMIYEKTIELAKDLNVMACCEVNTMPRNDASLAFHESFGFQKVGTKDYDDHSVVYLTKS</sequence>
<feature type="domain" description="N-acetyltransferase" evidence="1">
    <location>
        <begin position="6"/>
        <end position="162"/>
    </location>
</feature>
<dbReference type="CDD" id="cd04301">
    <property type="entry name" value="NAT_SF"/>
    <property type="match status" value="1"/>
</dbReference>
<evidence type="ECO:0000259" key="1">
    <source>
        <dbReference type="PROSITE" id="PS51186"/>
    </source>
</evidence>
<organism evidence="2">
    <name type="scientific">uncultured marine bacterium EB0_39H12</name>
    <dbReference type="NCBI Taxonomy" id="415437"/>
    <lineage>
        <taxon>Bacteria</taxon>
        <taxon>environmental samples</taxon>
    </lineage>
</organism>
<protein>
    <submittedName>
        <fullName evidence="2">Putative acetyltransferase</fullName>
    </submittedName>
</protein>
<dbReference type="GO" id="GO:0016747">
    <property type="term" value="F:acyltransferase activity, transferring groups other than amino-acyl groups"/>
    <property type="evidence" value="ECO:0007669"/>
    <property type="project" value="InterPro"/>
</dbReference>
<dbReference type="Gene3D" id="3.40.630.30">
    <property type="match status" value="1"/>
</dbReference>
<dbReference type="SUPFAM" id="SSF55729">
    <property type="entry name" value="Acyl-CoA N-acyltransferases (Nat)"/>
    <property type="match status" value="1"/>
</dbReference>